<dbReference type="VEuPathDB" id="FungiDB:MELLADRAFT_66638"/>
<dbReference type="KEGG" id="mlr:MELLADRAFT_66638"/>
<dbReference type="HOGENOM" id="CLU_778630_0_0_1"/>
<gene>
    <name evidence="2" type="ORF">MELLADRAFT_66638</name>
</gene>
<dbReference type="GeneID" id="18930665"/>
<feature type="region of interest" description="Disordered" evidence="1">
    <location>
        <begin position="1"/>
        <end position="35"/>
    </location>
</feature>
<evidence type="ECO:0000256" key="1">
    <source>
        <dbReference type="SAM" id="MobiDB-lite"/>
    </source>
</evidence>
<evidence type="ECO:0000313" key="2">
    <source>
        <dbReference type="EMBL" id="EGG01888.1"/>
    </source>
</evidence>
<organism evidence="3">
    <name type="scientific">Melampsora larici-populina (strain 98AG31 / pathotype 3-4-7)</name>
    <name type="common">Poplar leaf rust fungus</name>
    <dbReference type="NCBI Taxonomy" id="747676"/>
    <lineage>
        <taxon>Eukaryota</taxon>
        <taxon>Fungi</taxon>
        <taxon>Dikarya</taxon>
        <taxon>Basidiomycota</taxon>
        <taxon>Pucciniomycotina</taxon>
        <taxon>Pucciniomycetes</taxon>
        <taxon>Pucciniales</taxon>
        <taxon>Melampsoraceae</taxon>
        <taxon>Melampsora</taxon>
    </lineage>
</organism>
<keyword evidence="3" id="KW-1185">Reference proteome</keyword>
<dbReference type="RefSeq" id="XP_007414722.1">
    <property type="nucleotide sequence ID" value="XM_007414660.1"/>
</dbReference>
<evidence type="ECO:0000313" key="3">
    <source>
        <dbReference type="Proteomes" id="UP000001072"/>
    </source>
</evidence>
<feature type="compositionally biased region" description="Basic residues" evidence="1">
    <location>
        <begin position="15"/>
        <end position="24"/>
    </location>
</feature>
<dbReference type="AlphaFoldDB" id="F4S020"/>
<dbReference type="Proteomes" id="UP000001072">
    <property type="component" value="Unassembled WGS sequence"/>
</dbReference>
<name>F4S020_MELLP</name>
<proteinExistence type="predicted"/>
<sequence length="413" mass="46856">MQTRRHDYAANPRSPPKRRKRTPRNKQTLPELATSSNLLPSYDLSLLPPLPPSPLNLNLSILPPLLDSPTDQIELTSTLLPESSQTHSHIPLPPSDCIQSCESNTQDEFALSIPSTFTPESEIADSLSRLTLTDNPTKPYYTVTRQLTQPSPLSTLPFENPTELYNPNPIIFPARYFISNMSTEQKQTSTTLPHDQSSITAQDITEAKENLGDEIKFESLTTNGSNFIEWKKNTARAIKALLGIKNYWEERLPVLTYIDRKRDGLAMSVINNTIHNTLKNITDDADSAYDAMDALQNHFRRGGRTAQFSLFNRLMNLRLDLNETKMINHMSKVDSLVSEIESTGFIWNSESIRGLFYQIVMPPEMTKEINKELDNKYDKTTPNYKLKDIKSAIQITISLLALPLIELHLRSTR</sequence>
<reference evidence="3" key="1">
    <citation type="journal article" date="2011" name="Proc. Natl. Acad. Sci. U.S.A.">
        <title>Obligate biotrophy features unraveled by the genomic analysis of rust fungi.</title>
        <authorList>
            <person name="Duplessis S."/>
            <person name="Cuomo C.A."/>
            <person name="Lin Y.-C."/>
            <person name="Aerts A."/>
            <person name="Tisserant E."/>
            <person name="Veneault-Fourrey C."/>
            <person name="Joly D.L."/>
            <person name="Hacquard S."/>
            <person name="Amselem J."/>
            <person name="Cantarel B.L."/>
            <person name="Chiu R."/>
            <person name="Coutinho P.M."/>
            <person name="Feau N."/>
            <person name="Field M."/>
            <person name="Frey P."/>
            <person name="Gelhaye E."/>
            <person name="Goldberg J."/>
            <person name="Grabherr M.G."/>
            <person name="Kodira C.D."/>
            <person name="Kohler A."/>
            <person name="Kuees U."/>
            <person name="Lindquist E.A."/>
            <person name="Lucas S.M."/>
            <person name="Mago R."/>
            <person name="Mauceli E."/>
            <person name="Morin E."/>
            <person name="Murat C."/>
            <person name="Pangilinan J.L."/>
            <person name="Park R."/>
            <person name="Pearson M."/>
            <person name="Quesneville H."/>
            <person name="Rouhier N."/>
            <person name="Sakthikumar S."/>
            <person name="Salamov A.A."/>
            <person name="Schmutz J."/>
            <person name="Selles B."/>
            <person name="Shapiro H."/>
            <person name="Tanguay P."/>
            <person name="Tuskan G.A."/>
            <person name="Henrissat B."/>
            <person name="Van de Peer Y."/>
            <person name="Rouze P."/>
            <person name="Ellis J.G."/>
            <person name="Dodds P.N."/>
            <person name="Schein J.E."/>
            <person name="Zhong S."/>
            <person name="Hamelin R.C."/>
            <person name="Grigoriev I.V."/>
            <person name="Szabo L.J."/>
            <person name="Martin F."/>
        </authorList>
    </citation>
    <scope>NUCLEOTIDE SEQUENCE [LARGE SCALE GENOMIC DNA]</scope>
    <source>
        <strain evidence="3">98AG31 / pathotype 3-4-7</strain>
    </source>
</reference>
<dbReference type="InParanoid" id="F4S020"/>
<accession>F4S020</accession>
<protein>
    <submittedName>
        <fullName evidence="2">Uncharacterized protein</fullName>
    </submittedName>
</protein>
<dbReference type="EMBL" id="GL883134">
    <property type="protein sequence ID" value="EGG01888.1"/>
    <property type="molecule type" value="Genomic_DNA"/>
</dbReference>